<gene>
    <name evidence="1" type="ORF">FAUST_4802</name>
</gene>
<dbReference type="AlphaFoldDB" id="A0AAN6C2I1"/>
<reference evidence="1 2" key="1">
    <citation type="submission" date="2020-02" db="EMBL/GenBank/DDBJ databases">
        <title>Identification and distribution of gene clusters putatively required for synthesis of sphingolipid metabolism inhibitors in phylogenetically diverse species of the filamentous fungus Fusarium.</title>
        <authorList>
            <person name="Kim H.-S."/>
            <person name="Busman M."/>
            <person name="Brown D.W."/>
            <person name="Divon H."/>
            <person name="Uhlig S."/>
            <person name="Proctor R.H."/>
        </authorList>
    </citation>
    <scope>NUCLEOTIDE SEQUENCE [LARGE SCALE GENOMIC DNA]</scope>
    <source>
        <strain evidence="1 2">NRRL 2903</strain>
    </source>
</reference>
<name>A0AAN6C2I1_FUSAU</name>
<sequence length="226" mass="25174">MLITNAAHRQKTEKGSVRPTQFVLTMDVAKGYQRRTNLSVTQREAKIHGFARSADDCYKHRRDSNTKYCDDHAKENKCEVSDCSSDRSSKHYCEKHTCQHPDCTRKTLNSGRSKEKCRHHQPNFVLTMVNAGYIDAMVSSERDLGIVLSTSATLQPAIDSKTYLMPLAPGSVIDTDVPLQAVQILSSTQRVIMSRDALNIPANDQAVVKKPVLTVQNPLSVFPTVA</sequence>
<comment type="caution">
    <text evidence="1">The sequence shown here is derived from an EMBL/GenBank/DDBJ whole genome shotgun (WGS) entry which is preliminary data.</text>
</comment>
<organism evidence="1 2">
    <name type="scientific">Fusarium austroamericanum</name>
    <dbReference type="NCBI Taxonomy" id="282268"/>
    <lineage>
        <taxon>Eukaryota</taxon>
        <taxon>Fungi</taxon>
        <taxon>Dikarya</taxon>
        <taxon>Ascomycota</taxon>
        <taxon>Pezizomycotina</taxon>
        <taxon>Sordariomycetes</taxon>
        <taxon>Hypocreomycetidae</taxon>
        <taxon>Hypocreales</taxon>
        <taxon>Nectriaceae</taxon>
        <taxon>Fusarium</taxon>
    </lineage>
</organism>
<keyword evidence="2" id="KW-1185">Reference proteome</keyword>
<evidence type="ECO:0000313" key="1">
    <source>
        <dbReference type="EMBL" id="KAF5239753.1"/>
    </source>
</evidence>
<evidence type="ECO:0000313" key="2">
    <source>
        <dbReference type="Proteomes" id="UP000537989"/>
    </source>
</evidence>
<dbReference type="Proteomes" id="UP000537989">
    <property type="component" value="Unassembled WGS sequence"/>
</dbReference>
<proteinExistence type="predicted"/>
<dbReference type="EMBL" id="JAAMOD010000121">
    <property type="protein sequence ID" value="KAF5239753.1"/>
    <property type="molecule type" value="Genomic_DNA"/>
</dbReference>
<protein>
    <submittedName>
        <fullName evidence="1">Uncharacterized protein</fullName>
    </submittedName>
</protein>
<accession>A0AAN6C2I1</accession>